<comment type="caution">
    <text evidence="3">The sequence shown here is derived from an EMBL/GenBank/DDBJ whole genome shotgun (WGS) entry which is preliminary data.</text>
</comment>
<evidence type="ECO:0000256" key="1">
    <source>
        <dbReference type="SAM" id="MobiDB-lite"/>
    </source>
</evidence>
<keyword evidence="2" id="KW-0472">Membrane</keyword>
<accession>A0ABW0VBB2</accession>
<protein>
    <recommendedName>
        <fullName evidence="5">DUF4367 domain-containing protein</fullName>
    </recommendedName>
</protein>
<organism evidence="3 4">
    <name type="scientific">Kitasatospora cinereorecta</name>
    <dbReference type="NCBI Taxonomy" id="285560"/>
    <lineage>
        <taxon>Bacteria</taxon>
        <taxon>Bacillati</taxon>
        <taxon>Actinomycetota</taxon>
        <taxon>Actinomycetes</taxon>
        <taxon>Kitasatosporales</taxon>
        <taxon>Streptomycetaceae</taxon>
        <taxon>Kitasatospora</taxon>
    </lineage>
</organism>
<feature type="transmembrane region" description="Helical" evidence="2">
    <location>
        <begin position="43"/>
        <end position="62"/>
    </location>
</feature>
<dbReference type="RefSeq" id="WP_346144468.1">
    <property type="nucleotide sequence ID" value="NZ_BAAAUA010000017.1"/>
</dbReference>
<feature type="region of interest" description="Disordered" evidence="1">
    <location>
        <begin position="277"/>
        <end position="297"/>
    </location>
</feature>
<keyword evidence="4" id="KW-1185">Reference proteome</keyword>
<evidence type="ECO:0000313" key="3">
    <source>
        <dbReference type="EMBL" id="MFC5642084.1"/>
    </source>
</evidence>
<evidence type="ECO:0000256" key="2">
    <source>
        <dbReference type="SAM" id="Phobius"/>
    </source>
</evidence>
<name>A0ABW0VBB2_9ACTN</name>
<keyword evidence="2" id="KW-0812">Transmembrane</keyword>
<dbReference type="Proteomes" id="UP001596066">
    <property type="component" value="Unassembled WGS sequence"/>
</dbReference>
<feature type="region of interest" description="Disordered" evidence="1">
    <location>
        <begin position="245"/>
        <end position="264"/>
    </location>
</feature>
<feature type="region of interest" description="Disordered" evidence="1">
    <location>
        <begin position="331"/>
        <end position="357"/>
    </location>
</feature>
<dbReference type="EMBL" id="JBHSOC010000017">
    <property type="protein sequence ID" value="MFC5642084.1"/>
    <property type="molecule type" value="Genomic_DNA"/>
</dbReference>
<evidence type="ECO:0000313" key="4">
    <source>
        <dbReference type="Proteomes" id="UP001596066"/>
    </source>
</evidence>
<evidence type="ECO:0008006" key="5">
    <source>
        <dbReference type="Google" id="ProtNLM"/>
    </source>
</evidence>
<sequence>MAYEEDVARSLRAVAELAPDPPGEVLAMAGELRGRRRRARRRATVTGAVALVGTIALGATALSATGSADRQPPGGPRGRITGTYMSQTLRSLLPEGGISDEKGYGIGEMAMPDMGPTAWLQFDDGHGSVQVSLTTDRVDLPIGPDTGGTQCADPFETPIESCERTVRPDGSVLVITKELPRPPAPDRSWIAVFTGTDGRRVRLSERDYQPNGQSSGRTVLPLSPEQLTAVVASSAWDPLFEDFRRGATGRPTAPASPAPSLPSAQTLLPTLTQLLPVGATAGEPGPQQTSGGVHLPVTVDGRTSTVLVRVEPHLVKDHESAQDAFARLVGTDGVTPASPESDGTLSAVRVTGPSKGSQEPAMYWAGLALRPDGTLVSVSEVNASTWYGAQPGTPALTGEQLRAIAVSPLWGH</sequence>
<proteinExistence type="predicted"/>
<keyword evidence="2" id="KW-1133">Transmembrane helix</keyword>
<reference evidence="4" key="1">
    <citation type="journal article" date="2019" name="Int. J. Syst. Evol. Microbiol.">
        <title>The Global Catalogue of Microorganisms (GCM) 10K type strain sequencing project: providing services to taxonomists for standard genome sequencing and annotation.</title>
        <authorList>
            <consortium name="The Broad Institute Genomics Platform"/>
            <consortium name="The Broad Institute Genome Sequencing Center for Infectious Disease"/>
            <person name="Wu L."/>
            <person name="Ma J."/>
        </authorList>
    </citation>
    <scope>NUCLEOTIDE SEQUENCE [LARGE SCALE GENOMIC DNA]</scope>
    <source>
        <strain evidence="4">CGMCC 4.1622</strain>
    </source>
</reference>
<gene>
    <name evidence="3" type="ORF">ACFPZF_12065</name>
</gene>